<evidence type="ECO:0000256" key="8">
    <source>
        <dbReference type="ARBA" id="ARBA00034247"/>
    </source>
</evidence>
<dbReference type="InterPro" id="IPR050469">
    <property type="entry name" value="Diguanylate_Cyclase"/>
</dbReference>
<sequence>MNPTQNFDNSQALILIVDDLPQNLQVLGSILRKNKYQIAVATNGQQALDVLNNISPDLILLDVMMPGIDGHEVCRRLKEQERTREISIIFLTAKSETADIVKGFELGAVDYVTKPFNATELLARVKTHIELKKNRDVILNLNEKLEEKNKILEKLAVTDSLTRIFNHSHIIDRLSNEICAAQRHSDSLSITMFDIDHFKSINDTYGHQVGDDVLILVTNTIKDALREIDIIGRYGGEEFLVVMRKTDRKGCFIASERIRKQIEALTWEQEKLHVTISGGIGTIEGTEETAATMIKRADECLYLAKENGRNRIECGEID</sequence>
<evidence type="ECO:0000256" key="2">
    <source>
        <dbReference type="ARBA" id="ARBA00022553"/>
    </source>
</evidence>
<dbReference type="Pfam" id="PF00990">
    <property type="entry name" value="GGDEF"/>
    <property type="match status" value="1"/>
</dbReference>
<keyword evidence="5" id="KW-0418">Kinase</keyword>
<dbReference type="GO" id="GO:1902201">
    <property type="term" value="P:negative regulation of bacterial-type flagellum-dependent cell motility"/>
    <property type="evidence" value="ECO:0007669"/>
    <property type="project" value="TreeGrafter"/>
</dbReference>
<dbReference type="Gene3D" id="3.30.70.270">
    <property type="match status" value="1"/>
</dbReference>
<dbReference type="GO" id="GO:0052621">
    <property type="term" value="F:diguanylate cyclase activity"/>
    <property type="evidence" value="ECO:0007669"/>
    <property type="project" value="UniProtKB-EC"/>
</dbReference>
<dbReference type="InterPro" id="IPR011006">
    <property type="entry name" value="CheY-like_superfamily"/>
</dbReference>
<dbReference type="SUPFAM" id="SSF55073">
    <property type="entry name" value="Nucleotide cyclase"/>
    <property type="match status" value="1"/>
</dbReference>
<evidence type="ECO:0000313" key="14">
    <source>
        <dbReference type="Proteomes" id="UP000189670"/>
    </source>
</evidence>
<evidence type="ECO:0000259" key="11">
    <source>
        <dbReference type="PROSITE" id="PS50110"/>
    </source>
</evidence>
<dbReference type="NCBIfam" id="TIGR00254">
    <property type="entry name" value="GGDEF"/>
    <property type="match status" value="1"/>
</dbReference>
<dbReference type="FunFam" id="3.30.70.270:FF:000001">
    <property type="entry name" value="Diguanylate cyclase domain protein"/>
    <property type="match status" value="1"/>
</dbReference>
<feature type="domain" description="GGDEF" evidence="12">
    <location>
        <begin position="186"/>
        <end position="317"/>
    </location>
</feature>
<dbReference type="InterPro" id="IPR043128">
    <property type="entry name" value="Rev_trsase/Diguanyl_cyclase"/>
</dbReference>
<dbReference type="Proteomes" id="UP000189670">
    <property type="component" value="Unassembled WGS sequence"/>
</dbReference>
<dbReference type="SUPFAM" id="SSF52172">
    <property type="entry name" value="CheY-like"/>
    <property type="match status" value="1"/>
</dbReference>
<dbReference type="CDD" id="cd01949">
    <property type="entry name" value="GGDEF"/>
    <property type="match status" value="1"/>
</dbReference>
<keyword evidence="2 9" id="KW-0597">Phosphoprotein</keyword>
<dbReference type="GO" id="GO:0000160">
    <property type="term" value="P:phosphorelay signal transduction system"/>
    <property type="evidence" value="ECO:0007669"/>
    <property type="project" value="UniProtKB-KW"/>
</dbReference>
<protein>
    <submittedName>
        <fullName evidence="13">Response regulator PleD</fullName>
    </submittedName>
</protein>
<dbReference type="PANTHER" id="PTHR45138:SF9">
    <property type="entry name" value="DIGUANYLATE CYCLASE DGCM-RELATED"/>
    <property type="match status" value="1"/>
</dbReference>
<dbReference type="InterPro" id="IPR029787">
    <property type="entry name" value="Nucleotide_cyclase"/>
</dbReference>
<keyword evidence="3" id="KW-0808">Transferase</keyword>
<dbReference type="SMART" id="SM00267">
    <property type="entry name" value="GGDEF"/>
    <property type="match status" value="1"/>
</dbReference>
<evidence type="ECO:0000256" key="9">
    <source>
        <dbReference type="PROSITE-ProRule" id="PRU00169"/>
    </source>
</evidence>
<dbReference type="GO" id="GO:0004673">
    <property type="term" value="F:protein histidine kinase activity"/>
    <property type="evidence" value="ECO:0007669"/>
    <property type="project" value="UniProtKB-EC"/>
</dbReference>
<dbReference type="EMBL" id="ATBP01000125">
    <property type="protein sequence ID" value="ETR72659.1"/>
    <property type="molecule type" value="Genomic_DNA"/>
</dbReference>
<keyword evidence="6" id="KW-0067">ATP-binding</keyword>
<feature type="modified residue" description="4-aspartylphosphate" evidence="9">
    <location>
        <position position="62"/>
    </location>
</feature>
<dbReference type="PROSITE" id="PS50887">
    <property type="entry name" value="GGDEF"/>
    <property type="match status" value="1"/>
</dbReference>
<gene>
    <name evidence="13" type="ORF">OMM_01543</name>
</gene>
<evidence type="ECO:0000313" key="13">
    <source>
        <dbReference type="EMBL" id="ETR72659.1"/>
    </source>
</evidence>
<comment type="caution">
    <text evidence="13">The sequence shown here is derived from an EMBL/GenBank/DDBJ whole genome shotgun (WGS) entry which is preliminary data.</text>
</comment>
<dbReference type="InterPro" id="IPR000160">
    <property type="entry name" value="GGDEF_dom"/>
</dbReference>
<keyword evidence="4" id="KW-0547">Nucleotide-binding</keyword>
<organism evidence="13 14">
    <name type="scientific">Candidatus Magnetoglobus multicellularis str. Araruama</name>
    <dbReference type="NCBI Taxonomy" id="890399"/>
    <lineage>
        <taxon>Bacteria</taxon>
        <taxon>Pseudomonadati</taxon>
        <taxon>Thermodesulfobacteriota</taxon>
        <taxon>Desulfobacteria</taxon>
        <taxon>Desulfobacterales</taxon>
        <taxon>Desulfobacteraceae</taxon>
        <taxon>Candidatus Magnetoglobus</taxon>
    </lineage>
</organism>
<dbReference type="CDD" id="cd19920">
    <property type="entry name" value="REC_PA4781-like"/>
    <property type="match status" value="1"/>
</dbReference>
<accession>A0A1V1PCL4</accession>
<dbReference type="GO" id="GO:0005524">
    <property type="term" value="F:ATP binding"/>
    <property type="evidence" value="ECO:0007669"/>
    <property type="project" value="UniProtKB-KW"/>
</dbReference>
<evidence type="ECO:0000256" key="4">
    <source>
        <dbReference type="ARBA" id="ARBA00022741"/>
    </source>
</evidence>
<dbReference type="FunFam" id="3.40.50.2300:FF:000121">
    <property type="entry name" value="Sensor histidine kinase RcsC"/>
    <property type="match status" value="1"/>
</dbReference>
<dbReference type="AlphaFoldDB" id="A0A1V1PCL4"/>
<comment type="catalytic activity">
    <reaction evidence="8">
        <text>2 GTP = 3',3'-c-di-GMP + 2 diphosphate</text>
        <dbReference type="Rhea" id="RHEA:24898"/>
        <dbReference type="ChEBI" id="CHEBI:33019"/>
        <dbReference type="ChEBI" id="CHEBI:37565"/>
        <dbReference type="ChEBI" id="CHEBI:58805"/>
        <dbReference type="EC" id="2.7.7.65"/>
    </reaction>
</comment>
<evidence type="ECO:0000256" key="3">
    <source>
        <dbReference type="ARBA" id="ARBA00022679"/>
    </source>
</evidence>
<feature type="coiled-coil region" evidence="10">
    <location>
        <begin position="128"/>
        <end position="158"/>
    </location>
</feature>
<evidence type="ECO:0000256" key="7">
    <source>
        <dbReference type="ARBA" id="ARBA00023012"/>
    </source>
</evidence>
<proteinExistence type="predicted"/>
<dbReference type="Pfam" id="PF00072">
    <property type="entry name" value="Response_reg"/>
    <property type="match status" value="1"/>
</dbReference>
<name>A0A1V1PCL4_9BACT</name>
<evidence type="ECO:0000256" key="5">
    <source>
        <dbReference type="ARBA" id="ARBA00022777"/>
    </source>
</evidence>
<dbReference type="PROSITE" id="PS50110">
    <property type="entry name" value="RESPONSE_REGULATORY"/>
    <property type="match status" value="1"/>
</dbReference>
<evidence type="ECO:0000256" key="10">
    <source>
        <dbReference type="SAM" id="Coils"/>
    </source>
</evidence>
<reference evidence="14" key="1">
    <citation type="submission" date="2012-11" db="EMBL/GenBank/DDBJ databases">
        <authorList>
            <person name="Lucero-Rivera Y.E."/>
            <person name="Tovar-Ramirez D."/>
        </authorList>
    </citation>
    <scope>NUCLEOTIDE SEQUENCE [LARGE SCALE GENOMIC DNA]</scope>
    <source>
        <strain evidence="14">Araruama</strain>
    </source>
</reference>
<dbReference type="Gene3D" id="3.40.50.2300">
    <property type="match status" value="1"/>
</dbReference>
<comment type="catalytic activity">
    <reaction evidence="1">
        <text>ATP + protein L-histidine = ADP + protein N-phospho-L-histidine.</text>
        <dbReference type="EC" id="2.7.13.3"/>
    </reaction>
</comment>
<evidence type="ECO:0000256" key="6">
    <source>
        <dbReference type="ARBA" id="ARBA00022840"/>
    </source>
</evidence>
<evidence type="ECO:0000256" key="1">
    <source>
        <dbReference type="ARBA" id="ARBA00000085"/>
    </source>
</evidence>
<keyword evidence="7" id="KW-0902">Two-component regulatory system</keyword>
<evidence type="ECO:0000259" key="12">
    <source>
        <dbReference type="PROSITE" id="PS50887"/>
    </source>
</evidence>
<keyword evidence="10" id="KW-0175">Coiled coil</keyword>
<dbReference type="GO" id="GO:0005886">
    <property type="term" value="C:plasma membrane"/>
    <property type="evidence" value="ECO:0007669"/>
    <property type="project" value="TreeGrafter"/>
</dbReference>
<dbReference type="PANTHER" id="PTHR45138">
    <property type="entry name" value="REGULATORY COMPONENTS OF SENSORY TRANSDUCTION SYSTEM"/>
    <property type="match status" value="1"/>
</dbReference>
<dbReference type="GO" id="GO:0043709">
    <property type="term" value="P:cell adhesion involved in single-species biofilm formation"/>
    <property type="evidence" value="ECO:0007669"/>
    <property type="project" value="TreeGrafter"/>
</dbReference>
<dbReference type="SMART" id="SM00448">
    <property type="entry name" value="REC"/>
    <property type="match status" value="1"/>
</dbReference>
<dbReference type="InterPro" id="IPR001789">
    <property type="entry name" value="Sig_transdc_resp-reg_receiver"/>
</dbReference>
<feature type="domain" description="Response regulatory" evidence="11">
    <location>
        <begin position="13"/>
        <end position="129"/>
    </location>
</feature>